<dbReference type="OrthoDB" id="7432862at2"/>
<evidence type="ECO:0000313" key="1">
    <source>
        <dbReference type="EMBL" id="MXP00213.1"/>
    </source>
</evidence>
<dbReference type="Proteomes" id="UP000469430">
    <property type="component" value="Unassembled WGS sequence"/>
</dbReference>
<evidence type="ECO:0008006" key="3">
    <source>
        <dbReference type="Google" id="ProtNLM"/>
    </source>
</evidence>
<evidence type="ECO:0000313" key="2">
    <source>
        <dbReference type="Proteomes" id="UP000469430"/>
    </source>
</evidence>
<comment type="caution">
    <text evidence="1">The sequence shown here is derived from an EMBL/GenBank/DDBJ whole genome shotgun (WGS) entry which is preliminary data.</text>
</comment>
<dbReference type="RefSeq" id="WP_161391939.1">
    <property type="nucleotide sequence ID" value="NZ_JBHSCP010000002.1"/>
</dbReference>
<accession>A0A6I4TWH9</accession>
<reference evidence="1 2" key="1">
    <citation type="submission" date="2019-12" db="EMBL/GenBank/DDBJ databases">
        <title>Genomic-based taxomic classification of the family Erythrobacteraceae.</title>
        <authorList>
            <person name="Xu L."/>
        </authorList>
    </citation>
    <scope>NUCLEOTIDE SEQUENCE [LARGE SCALE GENOMIC DNA]</scope>
    <source>
        <strain evidence="1 2">S36</strain>
    </source>
</reference>
<keyword evidence="2" id="KW-1185">Reference proteome</keyword>
<dbReference type="PROSITE" id="PS51257">
    <property type="entry name" value="PROKAR_LIPOPROTEIN"/>
    <property type="match status" value="1"/>
</dbReference>
<dbReference type="AlphaFoldDB" id="A0A6I4TWH9"/>
<organism evidence="1 2">
    <name type="scientific">Croceibacterium xixiisoli</name>
    <dbReference type="NCBI Taxonomy" id="1476466"/>
    <lineage>
        <taxon>Bacteria</taxon>
        <taxon>Pseudomonadati</taxon>
        <taxon>Pseudomonadota</taxon>
        <taxon>Alphaproteobacteria</taxon>
        <taxon>Sphingomonadales</taxon>
        <taxon>Erythrobacteraceae</taxon>
        <taxon>Croceibacterium</taxon>
    </lineage>
</organism>
<name>A0A6I4TWH9_9SPHN</name>
<proteinExistence type="predicted"/>
<protein>
    <recommendedName>
        <fullName evidence="3">META domain-containing protein</fullName>
    </recommendedName>
</protein>
<gene>
    <name evidence="1" type="ORF">GRI97_14560</name>
</gene>
<dbReference type="EMBL" id="WTYJ01000003">
    <property type="protein sequence ID" value="MXP00213.1"/>
    <property type="molecule type" value="Genomic_DNA"/>
</dbReference>
<sequence length="157" mass="16000">MRMSCIPLLSFLVLATACDDSGGSNAGNAINAVLPGHSVITGQGGLIGEYRVASINGLPLDGEIGIALSIKGALLSFEPTCAGFVWNIGFTGDRLRTSRHRAAQGPDGMPPPVCAIAVAPEQAALARALDAVSRAERTPSNGILLSGEGSSVLLFSQ</sequence>